<sequence>MLSPSTRFLIPLLTVFLSLAGQLTRAQYSEIWGVTFTGGEQDAGYLFKMDAAASTLEIKHHFDGLDGGKHPIGTLSEGPDGRIYGVTVQGGLHQKGIIFSYDRAYETFNVEYHLTERIGHTLVLAPNGKFYTTSNAYLGSLYEYEPRSRTLSLLHDFPLSQGKHGLADGQLTLVDEHLLYGTSPVGGNNNQGTLWEYNLSTNTFTVKHYFSLSTGAKPDPYTVLHQNKLYGVATSGGNHGRGLIYEYDLGTDTYTPHESLSSLHTHPESLRLGQDGNLYGNVSIGGSEGGGAIYRFDLSTKTLSFTHEFVDMGNPHLPTGALHPAYSGKLLGITRYGGTGEGLGTVYEYDLESETSTIRQNMDDGFPTDTVLLEVGERAVTSLSLDAPSQVIATDNGNLQLTASLLPVEANHQPVVWTVDNPQIASISQNGLITALANGNVTVTATANFGLGVSQSTAISISNQDDTPPNIPVAAITLSSPANAITSFEQTLQLAAEVTPSNATNPNLSWTSSDESIATVSTDGLLTPISNGTVTIAATATDGSEAIASKTIAVSNYVTSITITPDTAVIDTPRGTIDFDVVVQPENATNKTVEWSVNTYNGATIDSDGVFKAKQNGLVTITAKSTDGSSITDTHMVVLSKQDQYTDVTSVTLSPASGSINTDLGTLQLTPTIAPEDATNKTLTWESANTAVATIDQNGLITATGNGKTFIIARSADSVSRFFPLTVTNQANGPLTLTGLSFEPSTYSISTRDGTINLTPNPIPSDAPIPTLDWLIDKPELVSISSDGLVTALADGVAHALASGNNIYGERISSNVITINVSNQNNPFAAPPPLVKLDSEKLIFSYTRYKPQQGESFHYESSTDLKNWIQLNPETDYHTLSTTNHNNDTQTISLELLSPETESQFIRVAFTPKNSALQATP</sequence>
<accession>A0A934RVV1</accession>
<dbReference type="Pfam" id="PF02368">
    <property type="entry name" value="Big_2"/>
    <property type="match status" value="4"/>
</dbReference>
<dbReference type="InterPro" id="IPR008964">
    <property type="entry name" value="Invasin/intimin_cell_adhesion"/>
</dbReference>
<comment type="caution">
    <text evidence="2">The sequence shown here is derived from an EMBL/GenBank/DDBJ whole genome shotgun (WGS) entry which is preliminary data.</text>
</comment>
<gene>
    <name evidence="2" type="ORF">JIN87_10585</name>
</gene>
<feature type="domain" description="BIG2" evidence="1">
    <location>
        <begin position="557"/>
        <end position="635"/>
    </location>
</feature>
<dbReference type="InterPro" id="IPR003343">
    <property type="entry name" value="Big_2"/>
</dbReference>
<dbReference type="AlphaFoldDB" id="A0A934RVV1"/>
<name>A0A934RVV1_9BACT</name>
<evidence type="ECO:0000259" key="1">
    <source>
        <dbReference type="SMART" id="SM00635"/>
    </source>
</evidence>
<keyword evidence="3" id="KW-1185">Reference proteome</keyword>
<evidence type="ECO:0000313" key="3">
    <source>
        <dbReference type="Proteomes" id="UP000617628"/>
    </source>
</evidence>
<evidence type="ECO:0000313" key="2">
    <source>
        <dbReference type="EMBL" id="MBK1877318.1"/>
    </source>
</evidence>
<dbReference type="NCBIfam" id="TIGR03803">
    <property type="entry name" value="Gloeo_Verruco"/>
    <property type="match status" value="4"/>
</dbReference>
<dbReference type="EMBL" id="JAENIL010000017">
    <property type="protein sequence ID" value="MBK1877318.1"/>
    <property type="molecule type" value="Genomic_DNA"/>
</dbReference>
<dbReference type="SMART" id="SM00635">
    <property type="entry name" value="BID_2"/>
    <property type="match status" value="4"/>
</dbReference>
<dbReference type="InterPro" id="IPR022519">
    <property type="entry name" value="Gloeo/Verruco_rpt"/>
</dbReference>
<reference evidence="2" key="1">
    <citation type="submission" date="2021-01" db="EMBL/GenBank/DDBJ databases">
        <title>Modified the classification status of verrucomicrobia.</title>
        <authorList>
            <person name="Feng X."/>
        </authorList>
    </citation>
    <scope>NUCLEOTIDE SEQUENCE</scope>
    <source>
        <strain evidence="2">KCTC 13126</strain>
    </source>
</reference>
<dbReference type="RefSeq" id="WP_200355533.1">
    <property type="nucleotide sequence ID" value="NZ_JAENIL010000017.1"/>
</dbReference>
<feature type="domain" description="BIG2" evidence="1">
    <location>
        <begin position="472"/>
        <end position="550"/>
    </location>
</feature>
<dbReference type="Gene3D" id="2.120.10.80">
    <property type="entry name" value="Kelch-type beta propeller"/>
    <property type="match status" value="1"/>
</dbReference>
<dbReference type="Proteomes" id="UP000617628">
    <property type="component" value="Unassembled WGS sequence"/>
</dbReference>
<dbReference type="SUPFAM" id="SSF75011">
    <property type="entry name" value="3-carboxy-cis,cis-mucoante lactonizing enzyme"/>
    <property type="match status" value="1"/>
</dbReference>
<protein>
    <submittedName>
        <fullName evidence="2">Ig-like domain-containing protein</fullName>
    </submittedName>
</protein>
<organism evidence="2 3">
    <name type="scientific">Pelagicoccus mobilis</name>
    <dbReference type="NCBI Taxonomy" id="415221"/>
    <lineage>
        <taxon>Bacteria</taxon>
        <taxon>Pseudomonadati</taxon>
        <taxon>Verrucomicrobiota</taxon>
        <taxon>Opitutia</taxon>
        <taxon>Puniceicoccales</taxon>
        <taxon>Pelagicoccaceae</taxon>
        <taxon>Pelagicoccus</taxon>
    </lineage>
</organism>
<dbReference type="SUPFAM" id="SSF49373">
    <property type="entry name" value="Invasin/intimin cell-adhesion fragments"/>
    <property type="match status" value="4"/>
</dbReference>
<feature type="domain" description="BIG2" evidence="1">
    <location>
        <begin position="647"/>
        <end position="725"/>
    </location>
</feature>
<feature type="domain" description="BIG2" evidence="1">
    <location>
        <begin position="379"/>
        <end position="457"/>
    </location>
</feature>
<dbReference type="Gene3D" id="2.60.40.1080">
    <property type="match status" value="5"/>
</dbReference>
<proteinExistence type="predicted"/>
<dbReference type="InterPro" id="IPR015915">
    <property type="entry name" value="Kelch-typ_b-propeller"/>
</dbReference>